<dbReference type="InterPro" id="IPR036388">
    <property type="entry name" value="WH-like_DNA-bd_sf"/>
</dbReference>
<evidence type="ECO:0000256" key="3">
    <source>
        <dbReference type="ARBA" id="ARBA00023163"/>
    </source>
</evidence>
<sequence>MTEPDLPDLANDLRLACQRIARRVRFEGTQAVAPHQFSVLVRVHHEPATPTALAERERVSTPSMTRTVNGLVELGLVTKQPHPDDGRQLLVVPTAEGERVVEQTIAERDSWMMQHLASLEPDQLQLLRQAADLLLEVAAHE</sequence>
<evidence type="ECO:0000256" key="2">
    <source>
        <dbReference type="ARBA" id="ARBA00023125"/>
    </source>
</evidence>
<evidence type="ECO:0000313" key="6">
    <source>
        <dbReference type="Proteomes" id="UP001597326"/>
    </source>
</evidence>
<dbReference type="PROSITE" id="PS50995">
    <property type="entry name" value="HTH_MARR_2"/>
    <property type="match status" value="1"/>
</dbReference>
<dbReference type="SUPFAM" id="SSF46785">
    <property type="entry name" value="Winged helix' DNA-binding domain"/>
    <property type="match status" value="1"/>
</dbReference>
<feature type="domain" description="HTH marR-type" evidence="4">
    <location>
        <begin position="6"/>
        <end position="136"/>
    </location>
</feature>
<comment type="caution">
    <text evidence="5">The sequence shown here is derived from an EMBL/GenBank/DDBJ whole genome shotgun (WGS) entry which is preliminary data.</text>
</comment>
<protein>
    <submittedName>
        <fullName evidence="5">MarR family winged helix-turn-helix transcriptional regulator</fullName>
    </submittedName>
</protein>
<keyword evidence="3" id="KW-0804">Transcription</keyword>
<dbReference type="Proteomes" id="UP001597326">
    <property type="component" value="Unassembled WGS sequence"/>
</dbReference>
<keyword evidence="2" id="KW-0238">DNA-binding</keyword>
<evidence type="ECO:0000259" key="4">
    <source>
        <dbReference type="PROSITE" id="PS50995"/>
    </source>
</evidence>
<dbReference type="Pfam" id="PF12802">
    <property type="entry name" value="MarR_2"/>
    <property type="match status" value="1"/>
</dbReference>
<dbReference type="PROSITE" id="PS01117">
    <property type="entry name" value="HTH_MARR_1"/>
    <property type="match status" value="1"/>
</dbReference>
<dbReference type="RefSeq" id="WP_343874158.1">
    <property type="nucleotide sequence ID" value="NZ_BAAAIX010000026.1"/>
</dbReference>
<dbReference type="InterPro" id="IPR000835">
    <property type="entry name" value="HTH_MarR-typ"/>
</dbReference>
<dbReference type="Gene3D" id="1.10.10.10">
    <property type="entry name" value="Winged helix-like DNA-binding domain superfamily/Winged helix DNA-binding domain"/>
    <property type="match status" value="1"/>
</dbReference>
<dbReference type="EMBL" id="JBHUFZ010000028">
    <property type="protein sequence ID" value="MFD1891101.1"/>
    <property type="molecule type" value="Genomic_DNA"/>
</dbReference>
<dbReference type="PANTHER" id="PTHR39515">
    <property type="entry name" value="CONSERVED PROTEIN"/>
    <property type="match status" value="1"/>
</dbReference>
<reference evidence="6" key="1">
    <citation type="journal article" date="2019" name="Int. J. Syst. Evol. Microbiol.">
        <title>The Global Catalogue of Microorganisms (GCM) 10K type strain sequencing project: providing services to taxonomists for standard genome sequencing and annotation.</title>
        <authorList>
            <consortium name="The Broad Institute Genomics Platform"/>
            <consortium name="The Broad Institute Genome Sequencing Center for Infectious Disease"/>
            <person name="Wu L."/>
            <person name="Ma J."/>
        </authorList>
    </citation>
    <scope>NUCLEOTIDE SEQUENCE [LARGE SCALE GENOMIC DNA]</scope>
    <source>
        <strain evidence="6">CAIM 431</strain>
    </source>
</reference>
<dbReference type="PANTHER" id="PTHR39515:SF2">
    <property type="entry name" value="HTH-TYPE TRANSCRIPTIONAL REGULATOR RV0880"/>
    <property type="match status" value="1"/>
</dbReference>
<keyword evidence="6" id="KW-1185">Reference proteome</keyword>
<dbReference type="InterPro" id="IPR052526">
    <property type="entry name" value="HTH-type_Bedaq_tolerance"/>
</dbReference>
<dbReference type="SMART" id="SM00347">
    <property type="entry name" value="HTH_MARR"/>
    <property type="match status" value="1"/>
</dbReference>
<keyword evidence="1" id="KW-0805">Transcription regulation</keyword>
<dbReference type="InterPro" id="IPR023187">
    <property type="entry name" value="Tscrpt_reg_MarR-type_CS"/>
</dbReference>
<gene>
    <name evidence="5" type="ORF">ACFSCS_13050</name>
</gene>
<name>A0ABW4RXU9_9ACTN</name>
<organism evidence="5 6">
    <name type="scientific">Luteococcus peritonei</name>
    <dbReference type="NCBI Taxonomy" id="88874"/>
    <lineage>
        <taxon>Bacteria</taxon>
        <taxon>Bacillati</taxon>
        <taxon>Actinomycetota</taxon>
        <taxon>Actinomycetes</taxon>
        <taxon>Propionibacteriales</taxon>
        <taxon>Propionibacteriaceae</taxon>
        <taxon>Luteococcus</taxon>
    </lineage>
</organism>
<evidence type="ECO:0000256" key="1">
    <source>
        <dbReference type="ARBA" id="ARBA00023015"/>
    </source>
</evidence>
<proteinExistence type="predicted"/>
<dbReference type="InterPro" id="IPR036390">
    <property type="entry name" value="WH_DNA-bd_sf"/>
</dbReference>
<accession>A0ABW4RXU9</accession>
<evidence type="ECO:0000313" key="5">
    <source>
        <dbReference type="EMBL" id="MFD1891101.1"/>
    </source>
</evidence>